<evidence type="ECO:0000313" key="2">
    <source>
        <dbReference type="Proteomes" id="UP000186817"/>
    </source>
</evidence>
<sequence length="1114" mass="127083">MSNRGTRLEGTQRTHHNTLHVCPRCRAGFKDEENLELHRQSPCSFDPSKRDSLLRMPDGSVEERVFYNPSPSAELAPLVMYADLEVESQPAPTEQVAQHTVCLQENVLSAAYAAVGRSGYVPKKQVFLTTREVGEHRFAAVERMLTEMRREGERYLLWKKSTNVPPRLTAEEQRTFDEANHCSSCKIMFVPEHEHRQKVCHHEHGTGRFLGPICKRCNGKIVQPRTIPVMMHNGGCYDFRFVLRCLAWMRRRSQDEEKAKEKVNSKANSKANLQNLEQLADDELYECLESFSDDESEDEDAIPTEQVEEAMVGKPWHKLKLSVLFKTGEKMLSFRIGCLCFIDSMNFYKASLGSLMDDLKKTNPDNPSQVFRLMSEIHPELQEAALTEERCRRLHRYFAPERSFKEIDKEQFSRWTWELLLRKLPMPFERMNGPEIWELPPVWHIDAYRSSLNSDEEEDLRNKHRLLRETCEVLGFEDFRRVHNTYLFMDLCLADIMETFRTVFHARFGLDPAQFVSLPSAAYEAMLRGCLTGKQVRRVTSRSIYDCLRDVMMGGLSAIFTPHRRANSPELGDRYDPEKPHSYLLTLDVSSMYPAIMCEPMPVDGGAFVHLPDSGLDRIKWAYKTLSGIDYMGSNEKESFLFVVDYSFPLEKHDQIDWPPPCRMTVSKDQLSPFTQELMAKNGLQCSKVPKLVPFLGAHKAEGVDGKRLSFLVSVLGARLDKVHSVIRFKCEPFLASWIKSCYGDRLELKRQGRGVEAEMLKLVMNSMYGKLVQRCEQCRCSKVFTDGAKFVRAANGHRMCDLDWFGEDEDFLGVVQDPGRVVVQKSLVQTGHRVLELSRLMMMKYHYLGVKKLFPQALPMSTDTDSAAYYIECAEDPMHAMAAANETGGPCYFDLAKDLVGKKDAAACLQHLTPRQQEIAFARAGELGGFGMEYLPVRIVEQVGLRAKLYSILFSDPLKGKHSKQRAKGVMKRVMPGHEEYVECLNTGYESSVNFTQMVSHHFHMAVERRRKKALSPFNDKIYQLDSESARPLGHWRNSQCLTALVHALDPAGKPFQLIMMYLQGRADFEPALASRLTILLPVHPCSVKRGGAARLAWAIIVCLACSAFVGSV</sequence>
<dbReference type="AlphaFoldDB" id="A0A1Q9EZ11"/>
<gene>
    <name evidence="1" type="ORF">AK812_SmicGene3403</name>
</gene>
<accession>A0A1Q9EZ11</accession>
<comment type="caution">
    <text evidence="1">The sequence shown here is derived from an EMBL/GenBank/DDBJ whole genome shotgun (WGS) entry which is preliminary data.</text>
</comment>
<proteinExistence type="predicted"/>
<dbReference type="EMBL" id="LSRX01000040">
    <property type="protein sequence ID" value="OLQ12649.1"/>
    <property type="molecule type" value="Genomic_DNA"/>
</dbReference>
<evidence type="ECO:0008006" key="3">
    <source>
        <dbReference type="Google" id="ProtNLM"/>
    </source>
</evidence>
<keyword evidence="2" id="KW-1185">Reference proteome</keyword>
<dbReference type="SUPFAM" id="SSF56672">
    <property type="entry name" value="DNA/RNA polymerases"/>
    <property type="match status" value="1"/>
</dbReference>
<evidence type="ECO:0000313" key="1">
    <source>
        <dbReference type="EMBL" id="OLQ12649.1"/>
    </source>
</evidence>
<dbReference type="PANTHER" id="PTHR31511">
    <property type="entry name" value="PROTEIN CBG23764"/>
    <property type="match status" value="1"/>
</dbReference>
<dbReference type="Proteomes" id="UP000186817">
    <property type="component" value="Unassembled WGS sequence"/>
</dbReference>
<organism evidence="1 2">
    <name type="scientific">Symbiodinium microadriaticum</name>
    <name type="common">Dinoflagellate</name>
    <name type="synonym">Zooxanthella microadriatica</name>
    <dbReference type="NCBI Taxonomy" id="2951"/>
    <lineage>
        <taxon>Eukaryota</taxon>
        <taxon>Sar</taxon>
        <taxon>Alveolata</taxon>
        <taxon>Dinophyceae</taxon>
        <taxon>Suessiales</taxon>
        <taxon>Symbiodiniaceae</taxon>
        <taxon>Symbiodinium</taxon>
    </lineage>
</organism>
<protein>
    <recommendedName>
        <fullName evidence="3">DNA-directed DNA polymerase</fullName>
    </recommendedName>
</protein>
<name>A0A1Q9EZ11_SYMMI</name>
<reference evidence="1 2" key="1">
    <citation type="submission" date="2016-02" db="EMBL/GenBank/DDBJ databases">
        <title>Genome analysis of coral dinoflagellate symbionts highlights evolutionary adaptations to a symbiotic lifestyle.</title>
        <authorList>
            <person name="Aranda M."/>
            <person name="Li Y."/>
            <person name="Liew Y.J."/>
            <person name="Baumgarten S."/>
            <person name="Simakov O."/>
            <person name="Wilson M."/>
            <person name="Piel J."/>
            <person name="Ashoor H."/>
            <person name="Bougouffa S."/>
            <person name="Bajic V.B."/>
            <person name="Ryu T."/>
            <person name="Ravasi T."/>
            <person name="Bayer T."/>
            <person name="Micklem G."/>
            <person name="Kim H."/>
            <person name="Bhak J."/>
            <person name="Lajeunesse T.C."/>
            <person name="Voolstra C.R."/>
        </authorList>
    </citation>
    <scope>NUCLEOTIDE SEQUENCE [LARGE SCALE GENOMIC DNA]</scope>
    <source>
        <strain evidence="1 2">CCMP2467</strain>
    </source>
</reference>
<dbReference type="PANTHER" id="PTHR31511:SF12">
    <property type="entry name" value="RHO TERMINATION FACTOR N-TERMINAL DOMAIN-CONTAINING PROTEIN"/>
    <property type="match status" value="1"/>
</dbReference>
<dbReference type="InterPro" id="IPR043502">
    <property type="entry name" value="DNA/RNA_pol_sf"/>
</dbReference>
<dbReference type="OMA" id="CETINDC"/>
<dbReference type="OrthoDB" id="408971at2759"/>